<name>A0A2P8QD83_9ACTN</name>
<organism evidence="2 3">
    <name type="scientific">Streptomyces dioscori</name>
    <dbReference type="NCBI Taxonomy" id="2109333"/>
    <lineage>
        <taxon>Bacteria</taxon>
        <taxon>Bacillati</taxon>
        <taxon>Actinomycetota</taxon>
        <taxon>Actinomycetes</taxon>
        <taxon>Kitasatosporales</taxon>
        <taxon>Streptomycetaceae</taxon>
        <taxon>Streptomyces</taxon>
        <taxon>Streptomyces aurantiacus group</taxon>
    </lineage>
</organism>
<reference evidence="2 3" key="1">
    <citation type="submission" date="2018-03" db="EMBL/GenBank/DDBJ databases">
        <title>Streptomyces dioscori sp. nov., a novel endophytic actinobacterium isolated from bulbil of Dioscorea bulbifera L.</title>
        <authorList>
            <person name="Zhikuan W."/>
        </authorList>
    </citation>
    <scope>NUCLEOTIDE SEQUENCE [LARGE SCALE GENOMIC DNA]</scope>
    <source>
        <strain evidence="2 3">A217</strain>
    </source>
</reference>
<comment type="caution">
    <text evidence="2">The sequence shown here is derived from an EMBL/GenBank/DDBJ whole genome shotgun (WGS) entry which is preliminary data.</text>
</comment>
<sequence>MSVTRRSALVVLLAVLAALAVLVLFVLLVLLSVLMFLMFVMGGTVMRSRGAVRTACGEGCARGVPPGGVGAGARRV</sequence>
<dbReference type="AlphaFoldDB" id="A0A2P8QD83"/>
<keyword evidence="1" id="KW-0472">Membrane</keyword>
<protein>
    <submittedName>
        <fullName evidence="2">Uncharacterized protein</fullName>
    </submittedName>
</protein>
<keyword evidence="1" id="KW-1133">Transmembrane helix</keyword>
<proteinExistence type="predicted"/>
<keyword evidence="3" id="KW-1185">Reference proteome</keyword>
<evidence type="ECO:0000256" key="1">
    <source>
        <dbReference type="SAM" id="Phobius"/>
    </source>
</evidence>
<keyword evidence="1" id="KW-0812">Transmembrane</keyword>
<dbReference type="EMBL" id="PYBJ01000003">
    <property type="protein sequence ID" value="PSM44194.1"/>
    <property type="molecule type" value="Genomic_DNA"/>
</dbReference>
<dbReference type="Proteomes" id="UP000240429">
    <property type="component" value="Unassembled WGS sequence"/>
</dbReference>
<evidence type="ECO:0000313" key="3">
    <source>
        <dbReference type="Proteomes" id="UP000240429"/>
    </source>
</evidence>
<feature type="transmembrane region" description="Helical" evidence="1">
    <location>
        <begin position="12"/>
        <end position="40"/>
    </location>
</feature>
<gene>
    <name evidence="2" type="ORF">C6Y14_07565</name>
</gene>
<evidence type="ECO:0000313" key="2">
    <source>
        <dbReference type="EMBL" id="PSM44194.1"/>
    </source>
</evidence>
<accession>A0A2P8QD83</accession>